<dbReference type="InterPro" id="IPR010994">
    <property type="entry name" value="RuvA_2-like"/>
</dbReference>
<dbReference type="PANTHER" id="PTHR21180">
    <property type="entry name" value="ENDONUCLEASE/EXONUCLEASE/PHOSPHATASE FAMILY DOMAIN-CONTAINING PROTEIN 1"/>
    <property type="match status" value="1"/>
</dbReference>
<gene>
    <name evidence="2" type="ORF">H5P30_17185</name>
</gene>
<accession>A0A7X1B131</accession>
<dbReference type="Gene3D" id="2.40.50.90">
    <property type="match status" value="1"/>
</dbReference>
<comment type="caution">
    <text evidence="2">The sequence shown here is derived from an EMBL/GenBank/DDBJ whole genome shotgun (WGS) entry which is preliminary data.</text>
</comment>
<feature type="domain" description="TNase-like" evidence="1">
    <location>
        <begin position="43"/>
        <end position="188"/>
    </location>
</feature>
<dbReference type="PROSITE" id="PS50830">
    <property type="entry name" value="TNASE_3"/>
    <property type="match status" value="1"/>
</dbReference>
<keyword evidence="3" id="KW-1185">Reference proteome</keyword>
<dbReference type="Gene3D" id="1.10.150.320">
    <property type="entry name" value="Photosystem II 12 kDa extrinsic protein"/>
    <property type="match status" value="1"/>
</dbReference>
<evidence type="ECO:0000259" key="1">
    <source>
        <dbReference type="PROSITE" id="PS50830"/>
    </source>
</evidence>
<dbReference type="GO" id="GO:0015627">
    <property type="term" value="C:type II protein secretion system complex"/>
    <property type="evidence" value="ECO:0007669"/>
    <property type="project" value="TreeGrafter"/>
</dbReference>
<protein>
    <submittedName>
        <fullName evidence="2">Helix-hairpin-helix domain-containing protein</fullName>
    </submittedName>
</protein>
<name>A0A7X1B131_9BACT</name>
<proteinExistence type="predicted"/>
<dbReference type="SUPFAM" id="SSF50199">
    <property type="entry name" value="Staphylococcal nuclease"/>
    <property type="match status" value="1"/>
</dbReference>
<dbReference type="Pfam" id="PF00565">
    <property type="entry name" value="SNase"/>
    <property type="match status" value="1"/>
</dbReference>
<dbReference type="GO" id="GO:0015628">
    <property type="term" value="P:protein secretion by the type II secretion system"/>
    <property type="evidence" value="ECO:0007669"/>
    <property type="project" value="TreeGrafter"/>
</dbReference>
<dbReference type="InterPro" id="IPR016071">
    <property type="entry name" value="Staphylococal_nuclease_OB-fold"/>
</dbReference>
<dbReference type="InterPro" id="IPR051675">
    <property type="entry name" value="Endo/Exo/Phosphatase_dom_1"/>
</dbReference>
<organism evidence="2 3">
    <name type="scientific">Puniceicoccus vermicola</name>
    <dbReference type="NCBI Taxonomy" id="388746"/>
    <lineage>
        <taxon>Bacteria</taxon>
        <taxon>Pseudomonadati</taxon>
        <taxon>Verrucomicrobiota</taxon>
        <taxon>Opitutia</taxon>
        <taxon>Puniceicoccales</taxon>
        <taxon>Puniceicoccaceae</taxon>
        <taxon>Puniceicoccus</taxon>
    </lineage>
</organism>
<dbReference type="RefSeq" id="WP_185694147.1">
    <property type="nucleotide sequence ID" value="NZ_JACHVA010000127.1"/>
</dbReference>
<dbReference type="AlphaFoldDB" id="A0A7X1B131"/>
<evidence type="ECO:0000313" key="2">
    <source>
        <dbReference type="EMBL" id="MBC2603519.1"/>
    </source>
</evidence>
<dbReference type="EMBL" id="JACHVA010000127">
    <property type="protein sequence ID" value="MBC2603519.1"/>
    <property type="molecule type" value="Genomic_DNA"/>
</dbReference>
<evidence type="ECO:0000313" key="3">
    <source>
        <dbReference type="Proteomes" id="UP000525652"/>
    </source>
</evidence>
<dbReference type="Proteomes" id="UP000525652">
    <property type="component" value="Unassembled WGS sequence"/>
</dbReference>
<dbReference type="Pfam" id="PF12836">
    <property type="entry name" value="HHH_3"/>
    <property type="match status" value="1"/>
</dbReference>
<sequence>MGPLRQPLFLILSIVFGILPLSAKTGEWEILEGARLDKSAYYDGDSFHIRHKGKDYVFRLFYVDTPETDTRYPERIKGQAKYFSISADQTIELGKEAAEFAKDFLRGSFTVYTDWSDGWGYGTRYRAIIMKDGEDLGAALVSNGLARASGFVPDTPWPGYKKSVWDYRNYLNRLKDEAERNEVGGWAMSGRSKKAEEEVAEVTPEESDADGLIDLNTATLEELDTLPRIGPVLASRITEARPFFTLNELDQVIGISTKTIDGMRAFATVVPPPIQPHTALYFRENARYHVNAPVRVSILSLTPLDDWAPEGFSVASADTAYEGIPGGTMRLFAPSEKMKFALERFASLSQPLEVRAWLRDYEGEIILVIY</sequence>
<dbReference type="PANTHER" id="PTHR21180:SF32">
    <property type="entry name" value="ENDONUCLEASE_EXONUCLEASE_PHOSPHATASE FAMILY DOMAIN-CONTAINING PROTEIN 1"/>
    <property type="match status" value="1"/>
</dbReference>
<dbReference type="SUPFAM" id="SSF47781">
    <property type="entry name" value="RuvA domain 2-like"/>
    <property type="match status" value="1"/>
</dbReference>
<reference evidence="2 3" key="1">
    <citation type="submission" date="2020-07" db="EMBL/GenBank/DDBJ databases">
        <authorList>
            <person name="Feng X."/>
        </authorList>
    </citation>
    <scope>NUCLEOTIDE SEQUENCE [LARGE SCALE GENOMIC DNA]</scope>
    <source>
        <strain evidence="2 3">JCM14086</strain>
    </source>
</reference>
<dbReference type="InterPro" id="IPR035437">
    <property type="entry name" value="SNase_OB-fold_sf"/>
</dbReference>